<keyword evidence="3" id="KW-1185">Reference proteome</keyword>
<proteinExistence type="predicted"/>
<accession>A0A1H7PKK9</accession>
<dbReference type="AlphaFoldDB" id="A0A1H7PKK9"/>
<keyword evidence="1" id="KW-0812">Transmembrane</keyword>
<dbReference type="OrthoDB" id="8549781at2"/>
<keyword evidence="1" id="KW-1133">Transmembrane helix</keyword>
<evidence type="ECO:0000313" key="2">
    <source>
        <dbReference type="EMBL" id="SEL36321.1"/>
    </source>
</evidence>
<evidence type="ECO:0000256" key="1">
    <source>
        <dbReference type="SAM" id="Phobius"/>
    </source>
</evidence>
<protein>
    <submittedName>
        <fullName evidence="2">Uncharacterized protein</fullName>
    </submittedName>
</protein>
<name>A0A1H7PKK9_9PROT</name>
<dbReference type="EMBL" id="FOBH01000009">
    <property type="protein sequence ID" value="SEL36321.1"/>
    <property type="molecule type" value="Genomic_DNA"/>
</dbReference>
<sequence>METPEYNLLMALALIPIVFWLQHWVRKRRHLRRNDAGHQEFDSLGATLLSAIIEGGAVVSSLILIIWIMGGILRYFFPMIFNAR</sequence>
<keyword evidence="1" id="KW-0472">Membrane</keyword>
<dbReference type="Proteomes" id="UP000198620">
    <property type="component" value="Unassembled WGS sequence"/>
</dbReference>
<feature type="transmembrane region" description="Helical" evidence="1">
    <location>
        <begin position="46"/>
        <end position="77"/>
    </location>
</feature>
<organism evidence="2 3">
    <name type="scientific">Nitrosovibrio tenuis</name>
    <dbReference type="NCBI Taxonomy" id="1233"/>
    <lineage>
        <taxon>Bacteria</taxon>
        <taxon>Pseudomonadati</taxon>
        <taxon>Pseudomonadota</taxon>
        <taxon>Betaproteobacteria</taxon>
        <taxon>Nitrosomonadales</taxon>
        <taxon>Nitrosomonadaceae</taxon>
        <taxon>Nitrosovibrio</taxon>
    </lineage>
</organism>
<reference evidence="2 3" key="1">
    <citation type="submission" date="2016-10" db="EMBL/GenBank/DDBJ databases">
        <authorList>
            <person name="de Groot N.N."/>
        </authorList>
    </citation>
    <scope>NUCLEOTIDE SEQUENCE [LARGE SCALE GENOMIC DNA]</scope>
    <source>
        <strain evidence="2 3">Nv1</strain>
    </source>
</reference>
<gene>
    <name evidence="2" type="ORF">SAMN05216387_10963</name>
</gene>
<feature type="transmembrane region" description="Helical" evidence="1">
    <location>
        <begin position="6"/>
        <end position="25"/>
    </location>
</feature>
<evidence type="ECO:0000313" key="3">
    <source>
        <dbReference type="Proteomes" id="UP000198620"/>
    </source>
</evidence>